<evidence type="ECO:0000313" key="3">
    <source>
        <dbReference type="Proteomes" id="UP001642487"/>
    </source>
</evidence>
<protein>
    <recommendedName>
        <fullName evidence="4">Plastid movement impaired 2</fullName>
    </recommendedName>
</protein>
<evidence type="ECO:0008006" key="4">
    <source>
        <dbReference type="Google" id="ProtNLM"/>
    </source>
</evidence>
<feature type="region of interest" description="Disordered" evidence="1">
    <location>
        <begin position="171"/>
        <end position="190"/>
    </location>
</feature>
<organism evidence="2 3">
    <name type="scientific">Citrullus colocynthis</name>
    <name type="common">colocynth</name>
    <dbReference type="NCBI Taxonomy" id="252529"/>
    <lineage>
        <taxon>Eukaryota</taxon>
        <taxon>Viridiplantae</taxon>
        <taxon>Streptophyta</taxon>
        <taxon>Embryophyta</taxon>
        <taxon>Tracheophyta</taxon>
        <taxon>Spermatophyta</taxon>
        <taxon>Magnoliopsida</taxon>
        <taxon>eudicotyledons</taxon>
        <taxon>Gunneridae</taxon>
        <taxon>Pentapetalae</taxon>
        <taxon>rosids</taxon>
        <taxon>fabids</taxon>
        <taxon>Cucurbitales</taxon>
        <taxon>Cucurbitaceae</taxon>
        <taxon>Benincaseae</taxon>
        <taxon>Citrullus</taxon>
    </lineage>
</organism>
<dbReference type="EMBL" id="OZ021740">
    <property type="protein sequence ID" value="CAK9324032.1"/>
    <property type="molecule type" value="Genomic_DNA"/>
</dbReference>
<dbReference type="Pfam" id="PF14009">
    <property type="entry name" value="PADRE"/>
    <property type="match status" value="1"/>
</dbReference>
<reference evidence="2 3" key="1">
    <citation type="submission" date="2024-03" db="EMBL/GenBank/DDBJ databases">
        <authorList>
            <person name="Gkanogiannis A."/>
            <person name="Becerra Lopez-Lavalle L."/>
        </authorList>
    </citation>
    <scope>NUCLEOTIDE SEQUENCE [LARGE SCALE GENOMIC DNA]</scope>
</reference>
<evidence type="ECO:0000313" key="2">
    <source>
        <dbReference type="EMBL" id="CAK9324032.1"/>
    </source>
</evidence>
<sequence>MGNTFGVKKTVKVMNISGETMKLNTPVQAGDVVKDYPGFVLLESEAVKHYGARAKPLELHQKLSTKRLYFLVELPKASKEQAPRRVRSAINMSAKDRLESLMLARRSASDLTIMKPKSLLAEEGGGESEGSGATRVKIRLPKAEVERLLKESKDEAEAAERIMGLYKTREDVCGNDHREKEKKDSIKPREKRRVSFMTTMEAGTQIAVAS</sequence>
<keyword evidence="3" id="KW-1185">Reference proteome</keyword>
<gene>
    <name evidence="2" type="ORF">CITCOLO1_LOCUS16249</name>
</gene>
<name>A0ABP0YU25_9ROSI</name>
<dbReference type="PANTHER" id="PTHR33148:SF3">
    <property type="entry name" value="DUF4228 DOMAIN PROTEIN"/>
    <property type="match status" value="1"/>
</dbReference>
<accession>A0ABP0YU25</accession>
<feature type="compositionally biased region" description="Basic and acidic residues" evidence="1">
    <location>
        <begin position="171"/>
        <end position="188"/>
    </location>
</feature>
<dbReference type="InterPro" id="IPR025322">
    <property type="entry name" value="PADRE_dom"/>
</dbReference>
<dbReference type="Proteomes" id="UP001642487">
    <property type="component" value="Chromosome 6"/>
</dbReference>
<proteinExistence type="predicted"/>
<evidence type="ECO:0000256" key="1">
    <source>
        <dbReference type="SAM" id="MobiDB-lite"/>
    </source>
</evidence>
<dbReference type="PANTHER" id="PTHR33148">
    <property type="entry name" value="PLASTID MOVEMENT IMPAIRED PROTEIN-RELATED"/>
    <property type="match status" value="1"/>
</dbReference>